<dbReference type="GO" id="GO:0004497">
    <property type="term" value="F:monooxygenase activity"/>
    <property type="evidence" value="ECO:0007669"/>
    <property type="project" value="UniProtKB-KW"/>
</dbReference>
<keyword evidence="4 7" id="KW-0560">Oxidoreductase</keyword>
<keyword evidence="5 7" id="KW-0408">Iron</keyword>
<dbReference type="EC" id="1.14.-.-" evidence="8"/>
<organism evidence="8 9">
    <name type="scientific">Pandoraea sputorum</name>
    <dbReference type="NCBI Taxonomy" id="93222"/>
    <lineage>
        <taxon>Bacteria</taxon>
        <taxon>Pseudomonadati</taxon>
        <taxon>Pseudomonadota</taxon>
        <taxon>Betaproteobacteria</taxon>
        <taxon>Burkholderiales</taxon>
        <taxon>Burkholderiaceae</taxon>
        <taxon>Pandoraea</taxon>
    </lineage>
</organism>
<reference evidence="8 9" key="1">
    <citation type="submission" date="2017-06" db="EMBL/GenBank/DDBJ databases">
        <authorList>
            <consortium name="Pathogen Informatics"/>
        </authorList>
    </citation>
    <scope>NUCLEOTIDE SEQUENCE [LARGE SCALE GENOMIC DNA]</scope>
    <source>
        <strain evidence="8 9">NCTC13161</strain>
    </source>
</reference>
<dbReference type="RefSeq" id="WP_039397477.1">
    <property type="nucleotide sequence ID" value="NZ_AP028930.1"/>
</dbReference>
<dbReference type="SUPFAM" id="SSF48264">
    <property type="entry name" value="Cytochrome P450"/>
    <property type="match status" value="1"/>
</dbReference>
<evidence type="ECO:0000256" key="6">
    <source>
        <dbReference type="ARBA" id="ARBA00023033"/>
    </source>
</evidence>
<dbReference type="STRING" id="93222.NA29_12670"/>
<dbReference type="InterPro" id="IPR001128">
    <property type="entry name" value="Cyt_P450"/>
</dbReference>
<dbReference type="Pfam" id="PF00067">
    <property type="entry name" value="p450"/>
    <property type="match status" value="1"/>
</dbReference>
<dbReference type="InterPro" id="IPR002397">
    <property type="entry name" value="Cyt_P450_B"/>
</dbReference>
<dbReference type="Gene3D" id="1.10.630.10">
    <property type="entry name" value="Cytochrome P450"/>
    <property type="match status" value="1"/>
</dbReference>
<dbReference type="KEGG" id="pspu:NA29_12670"/>
<name>A0A239SEK8_9BURK</name>
<evidence type="ECO:0000256" key="7">
    <source>
        <dbReference type="RuleBase" id="RU000461"/>
    </source>
</evidence>
<dbReference type="PRINTS" id="PR00359">
    <property type="entry name" value="BP450"/>
</dbReference>
<dbReference type="InterPro" id="IPR017972">
    <property type="entry name" value="Cyt_P450_CS"/>
</dbReference>
<evidence type="ECO:0000256" key="2">
    <source>
        <dbReference type="ARBA" id="ARBA00022617"/>
    </source>
</evidence>
<dbReference type="PANTHER" id="PTHR46696:SF1">
    <property type="entry name" value="CYTOCHROME P450 YJIB-RELATED"/>
    <property type="match status" value="1"/>
</dbReference>
<comment type="similarity">
    <text evidence="1 7">Belongs to the cytochrome P450 family.</text>
</comment>
<keyword evidence="6 7" id="KW-0503">Monooxygenase</keyword>
<evidence type="ECO:0000256" key="5">
    <source>
        <dbReference type="ARBA" id="ARBA00023004"/>
    </source>
</evidence>
<dbReference type="InterPro" id="IPR036396">
    <property type="entry name" value="Cyt_P450_sf"/>
</dbReference>
<dbReference type="PROSITE" id="PS00086">
    <property type="entry name" value="CYTOCHROME_P450"/>
    <property type="match status" value="1"/>
</dbReference>
<dbReference type="PANTHER" id="PTHR46696">
    <property type="entry name" value="P450, PUTATIVE (EUROFUNG)-RELATED"/>
    <property type="match status" value="1"/>
</dbReference>
<dbReference type="EMBL" id="LT906435">
    <property type="protein sequence ID" value="SNU83840.1"/>
    <property type="molecule type" value="Genomic_DNA"/>
</dbReference>
<protein>
    <submittedName>
        <fullName evidence="8">Cytochrome P450 107B1</fullName>
        <ecNumber evidence="8">1.14.-.-</ecNumber>
    </submittedName>
</protein>
<keyword evidence="2 7" id="KW-0349">Heme</keyword>
<sequence>MNLADFSSPAFFDNPYPIYERLRQAGDLVPIGPSLMMTGRYDLIEALLHDRRMGKAYMPSVIARYGPLAVEQPVFRAISRMFLMANPPEHTRLRTLLMHSFNARRIEDLSGDMHRQAASLIEAMPASGPVDLMAAYCTPLPLRIICRLLDVPLADGQVLGESAAALVRAFDLAPLDEAGLADANKGAVTLESYFDRLLRARRRQPGDDLLSALIVATSGEGGLSDEEIVANMLLLFVAGHETTSNMLGNALIHLYRDPTQWQQLRSDPSLTQGAVVEAMRFDSSVQMVARTALSPVRVGDIAVETGTTVFMLLGAANRDPAKFDNPDRFDIRRENHGRLISFSAGIHHCLGARLATATLQIALDKLLSSFPNLTITGLDDLRWHRRHSLRGVASLMAHY</sequence>
<dbReference type="GeneID" id="88094348"/>
<dbReference type="OrthoDB" id="4168525at2"/>
<evidence type="ECO:0000313" key="9">
    <source>
        <dbReference type="Proteomes" id="UP000215126"/>
    </source>
</evidence>
<dbReference type="Proteomes" id="UP000215126">
    <property type="component" value="Chromosome 1"/>
</dbReference>
<evidence type="ECO:0000256" key="3">
    <source>
        <dbReference type="ARBA" id="ARBA00022723"/>
    </source>
</evidence>
<dbReference type="GO" id="GO:0016705">
    <property type="term" value="F:oxidoreductase activity, acting on paired donors, with incorporation or reduction of molecular oxygen"/>
    <property type="evidence" value="ECO:0007669"/>
    <property type="project" value="InterPro"/>
</dbReference>
<dbReference type="CDD" id="cd20625">
    <property type="entry name" value="CYP164-like"/>
    <property type="match status" value="1"/>
</dbReference>
<gene>
    <name evidence="8" type="ORF">SAMEA4530655_01681</name>
</gene>
<keyword evidence="9" id="KW-1185">Reference proteome</keyword>
<evidence type="ECO:0000256" key="1">
    <source>
        <dbReference type="ARBA" id="ARBA00010617"/>
    </source>
</evidence>
<dbReference type="AlphaFoldDB" id="A0A239SEK8"/>
<accession>A0A239SEK8</accession>
<dbReference type="FunFam" id="1.10.630.10:FF:000018">
    <property type="entry name" value="Cytochrome P450 monooxygenase"/>
    <property type="match status" value="1"/>
</dbReference>
<dbReference type="GO" id="GO:0005506">
    <property type="term" value="F:iron ion binding"/>
    <property type="evidence" value="ECO:0007669"/>
    <property type="project" value="InterPro"/>
</dbReference>
<evidence type="ECO:0000313" key="8">
    <source>
        <dbReference type="EMBL" id="SNU83840.1"/>
    </source>
</evidence>
<dbReference type="GO" id="GO:0020037">
    <property type="term" value="F:heme binding"/>
    <property type="evidence" value="ECO:0007669"/>
    <property type="project" value="InterPro"/>
</dbReference>
<evidence type="ECO:0000256" key="4">
    <source>
        <dbReference type="ARBA" id="ARBA00023002"/>
    </source>
</evidence>
<keyword evidence="3 7" id="KW-0479">Metal-binding</keyword>
<proteinExistence type="inferred from homology"/>